<evidence type="ECO:0000313" key="2">
    <source>
        <dbReference type="EMBL" id="AGO84862.1"/>
    </source>
</evidence>
<name>S4W2T1_9VIRU</name>
<dbReference type="InterPro" id="IPR050158">
    <property type="entry name" value="Ubiquitin_ubiquitin-like"/>
</dbReference>
<dbReference type="Pfam" id="PF00240">
    <property type="entry name" value="ubiquitin"/>
    <property type="match status" value="1"/>
</dbReference>
<dbReference type="Proteomes" id="UP000204584">
    <property type="component" value="Segment"/>
</dbReference>
<dbReference type="PROSITE" id="PS50053">
    <property type="entry name" value="UBIQUITIN_2"/>
    <property type="match status" value="1"/>
</dbReference>
<dbReference type="KEGG" id="vg:16606649"/>
<dbReference type="InterPro" id="IPR019956">
    <property type="entry name" value="Ubiquitin_dom"/>
</dbReference>
<feature type="domain" description="Ubiquitin-like" evidence="1">
    <location>
        <begin position="111"/>
        <end position="186"/>
    </location>
</feature>
<dbReference type="InterPro" id="IPR029071">
    <property type="entry name" value="Ubiquitin-like_domsf"/>
</dbReference>
<organism evidence="2 3">
    <name type="scientific">Pandoravirus salinus</name>
    <dbReference type="NCBI Taxonomy" id="1349410"/>
    <lineage>
        <taxon>Viruses</taxon>
        <taxon>Pandoravirus</taxon>
    </lineage>
</organism>
<proteinExistence type="predicted"/>
<sequence>MGDRKLRFAAWPCKSAHGVDDEWTVDVSNAAGGGDWVDAPLPECCVCVNRKAGCVLLCRCTAPCVCVWCAGRLDACPQCHTPFQSIGVPRASLGYQGNIGALRAPRAWETARLFVQTLAGKTLTLCLRLNSTVCHLKEAVQDREGIPPDQQRALFAGTEMDDRLMLTFYRMHDDCAVHLVCRVHGD</sequence>
<keyword evidence="3" id="KW-1185">Reference proteome</keyword>
<dbReference type="GeneID" id="16606649"/>
<dbReference type="SMART" id="SM00213">
    <property type="entry name" value="UBQ"/>
    <property type="match status" value="1"/>
</dbReference>
<dbReference type="SUPFAM" id="SSF54236">
    <property type="entry name" value="Ubiquitin-like"/>
    <property type="match status" value="1"/>
</dbReference>
<evidence type="ECO:0000313" key="3">
    <source>
        <dbReference type="Proteomes" id="UP000204584"/>
    </source>
</evidence>
<protein>
    <submittedName>
        <fullName evidence="2">Ubiquitin</fullName>
    </submittedName>
</protein>
<accession>S4W2T1</accession>
<dbReference type="Gene3D" id="3.10.20.90">
    <property type="entry name" value="Phosphatidylinositol 3-kinase Catalytic Subunit, Chain A, domain 1"/>
    <property type="match status" value="1"/>
</dbReference>
<dbReference type="InterPro" id="IPR000626">
    <property type="entry name" value="Ubiquitin-like_dom"/>
</dbReference>
<evidence type="ECO:0000259" key="1">
    <source>
        <dbReference type="PROSITE" id="PS50053"/>
    </source>
</evidence>
<reference evidence="2 3" key="1">
    <citation type="journal article" date="2013" name="Science">
        <title>Pandoraviruses: amoeba viruses with genomes up to 2.5 Mb reaching that of parasitic eukaryotes.</title>
        <authorList>
            <person name="Philippe N."/>
            <person name="Legendre M."/>
            <person name="Doutre G."/>
            <person name="Coute Y."/>
            <person name="Poirot O."/>
            <person name="Lescot M."/>
            <person name="Arslan D."/>
            <person name="Seltzer V."/>
            <person name="Bertaux L."/>
            <person name="Bruley C."/>
            <person name="Garin J."/>
            <person name="Claverie J.M."/>
            <person name="Abergel C."/>
        </authorList>
    </citation>
    <scope>NUCLEOTIDE SEQUENCE [LARGE SCALE GENOMIC DNA]</scope>
</reference>
<gene>
    <name evidence="2" type="ORF">psal_cds_826</name>
</gene>
<dbReference type="EMBL" id="KC977571">
    <property type="protein sequence ID" value="AGO84862.1"/>
    <property type="molecule type" value="Genomic_DNA"/>
</dbReference>
<dbReference type="PRINTS" id="PR00348">
    <property type="entry name" value="UBIQUITIN"/>
</dbReference>
<dbReference type="RefSeq" id="YP_008437936.1">
    <property type="nucleotide sequence ID" value="NC_022098.1"/>
</dbReference>
<dbReference type="PANTHER" id="PTHR10666">
    <property type="entry name" value="UBIQUITIN"/>
    <property type="match status" value="1"/>
</dbReference>